<feature type="compositionally biased region" description="Pro residues" evidence="1">
    <location>
        <begin position="27"/>
        <end position="39"/>
    </location>
</feature>
<dbReference type="AlphaFoldDB" id="A0A3P7K7Q1"/>
<keyword evidence="3" id="KW-1185">Reference proteome</keyword>
<sequence length="71" mass="7657">MVSNVWEAMNQQRRQKLPKSSSSSSAPPSPPSPSSPPRPLKSASAPFVLPKMALFLTANLFATIACDDDDR</sequence>
<name>A0A3P7K7Q1_LITSI</name>
<accession>A0A3P7K7Q1</accession>
<evidence type="ECO:0000256" key="1">
    <source>
        <dbReference type="SAM" id="MobiDB-lite"/>
    </source>
</evidence>
<evidence type="ECO:0000313" key="3">
    <source>
        <dbReference type="Proteomes" id="UP000277928"/>
    </source>
</evidence>
<protein>
    <submittedName>
        <fullName evidence="2">Uncharacterized protein</fullName>
    </submittedName>
</protein>
<reference evidence="2 3" key="1">
    <citation type="submission" date="2018-08" db="EMBL/GenBank/DDBJ databases">
        <authorList>
            <person name="Laetsch R D."/>
            <person name="Stevens L."/>
            <person name="Kumar S."/>
            <person name="Blaxter L. M."/>
        </authorList>
    </citation>
    <scope>NUCLEOTIDE SEQUENCE [LARGE SCALE GENOMIC DNA]</scope>
</reference>
<dbReference type="EMBL" id="UYRX01002055">
    <property type="protein sequence ID" value="VDM92637.1"/>
    <property type="molecule type" value="Genomic_DNA"/>
</dbReference>
<evidence type="ECO:0000313" key="2">
    <source>
        <dbReference type="EMBL" id="VDM92637.1"/>
    </source>
</evidence>
<feature type="region of interest" description="Disordered" evidence="1">
    <location>
        <begin position="1"/>
        <end position="43"/>
    </location>
</feature>
<gene>
    <name evidence="2" type="ORF">NLS_LOCUS9870</name>
</gene>
<organism evidence="2 3">
    <name type="scientific">Litomosoides sigmodontis</name>
    <name type="common">Filarial nematode worm</name>
    <dbReference type="NCBI Taxonomy" id="42156"/>
    <lineage>
        <taxon>Eukaryota</taxon>
        <taxon>Metazoa</taxon>
        <taxon>Ecdysozoa</taxon>
        <taxon>Nematoda</taxon>
        <taxon>Chromadorea</taxon>
        <taxon>Rhabditida</taxon>
        <taxon>Spirurina</taxon>
        <taxon>Spiruromorpha</taxon>
        <taxon>Filarioidea</taxon>
        <taxon>Onchocercidae</taxon>
        <taxon>Litomosoides</taxon>
    </lineage>
</organism>
<dbReference type="Proteomes" id="UP000277928">
    <property type="component" value="Unassembled WGS sequence"/>
</dbReference>
<proteinExistence type="predicted"/>